<proteinExistence type="predicted"/>
<dbReference type="Gene3D" id="3.30.40.10">
    <property type="entry name" value="Zinc/RING finger domain, C3HC4 (zinc finger)"/>
    <property type="match status" value="1"/>
</dbReference>
<evidence type="ECO:0000313" key="3">
    <source>
        <dbReference type="Proteomes" id="UP000244855"/>
    </source>
</evidence>
<keyword evidence="1" id="KW-0812">Transmembrane</keyword>
<evidence type="ECO:0000256" key="1">
    <source>
        <dbReference type="SAM" id="Phobius"/>
    </source>
</evidence>
<sequence>MAHPHVIYKLPAARRKYNTRELSTTSEEGTDTCLVCYRIYCEKDDPSDIHEIACVPLQLQPCKHVIGSECFAKMVQADMDACQVCRAKIELLSNPVPAWLETASSWSWYRLFADYTPGHALKEEKLNTFNSLSKRLFDRKLLPGETFRMWWFYMDSLSAWTRVVLIFALIIRVTFALSEWVVGTPYVELEMLRVLGVRLPESRYLALWIDFPVMAMLFSVTVRRNAGGDGTVGWEPFTMLFLMARMFTLLISIRGFALMLALNWFLYAVITGLLIWYGIEGNNGR</sequence>
<dbReference type="EMBL" id="KZ805314">
    <property type="protein sequence ID" value="PVI05474.1"/>
    <property type="molecule type" value="Genomic_DNA"/>
</dbReference>
<keyword evidence="1" id="KW-0472">Membrane</keyword>
<reference evidence="2 3" key="1">
    <citation type="journal article" date="2018" name="Sci. Rep.">
        <title>Comparative genomics provides insights into the lifestyle and reveals functional heterogeneity of dark septate endophytic fungi.</title>
        <authorList>
            <person name="Knapp D.G."/>
            <person name="Nemeth J.B."/>
            <person name="Barry K."/>
            <person name="Hainaut M."/>
            <person name="Henrissat B."/>
            <person name="Johnson J."/>
            <person name="Kuo A."/>
            <person name="Lim J.H.P."/>
            <person name="Lipzen A."/>
            <person name="Nolan M."/>
            <person name="Ohm R.A."/>
            <person name="Tamas L."/>
            <person name="Grigoriev I.V."/>
            <person name="Spatafora J.W."/>
            <person name="Nagy L.G."/>
            <person name="Kovacs G.M."/>
        </authorList>
    </citation>
    <scope>NUCLEOTIDE SEQUENCE [LARGE SCALE GENOMIC DNA]</scope>
    <source>
        <strain evidence="2 3">DSE2036</strain>
    </source>
</reference>
<dbReference type="Proteomes" id="UP000244855">
    <property type="component" value="Unassembled WGS sequence"/>
</dbReference>
<feature type="transmembrane region" description="Helical" evidence="1">
    <location>
        <begin position="202"/>
        <end position="222"/>
    </location>
</feature>
<feature type="transmembrane region" description="Helical" evidence="1">
    <location>
        <begin position="234"/>
        <end position="253"/>
    </location>
</feature>
<dbReference type="InterPro" id="IPR013083">
    <property type="entry name" value="Znf_RING/FYVE/PHD"/>
</dbReference>
<name>A0A2V1E742_9PLEO</name>
<organism evidence="2 3">
    <name type="scientific">Periconia macrospinosa</name>
    <dbReference type="NCBI Taxonomy" id="97972"/>
    <lineage>
        <taxon>Eukaryota</taxon>
        <taxon>Fungi</taxon>
        <taxon>Dikarya</taxon>
        <taxon>Ascomycota</taxon>
        <taxon>Pezizomycotina</taxon>
        <taxon>Dothideomycetes</taxon>
        <taxon>Pleosporomycetidae</taxon>
        <taxon>Pleosporales</taxon>
        <taxon>Massarineae</taxon>
        <taxon>Periconiaceae</taxon>
        <taxon>Periconia</taxon>
    </lineage>
</organism>
<keyword evidence="1" id="KW-1133">Transmembrane helix</keyword>
<gene>
    <name evidence="2" type="ORF">DM02DRAFT_610755</name>
</gene>
<feature type="transmembrane region" description="Helical" evidence="1">
    <location>
        <begin position="259"/>
        <end position="279"/>
    </location>
</feature>
<evidence type="ECO:0008006" key="4">
    <source>
        <dbReference type="Google" id="ProtNLM"/>
    </source>
</evidence>
<keyword evidence="3" id="KW-1185">Reference proteome</keyword>
<dbReference type="SUPFAM" id="SSF57850">
    <property type="entry name" value="RING/U-box"/>
    <property type="match status" value="1"/>
</dbReference>
<dbReference type="AlphaFoldDB" id="A0A2V1E742"/>
<evidence type="ECO:0000313" key="2">
    <source>
        <dbReference type="EMBL" id="PVI05474.1"/>
    </source>
</evidence>
<accession>A0A2V1E742</accession>
<dbReference type="OrthoDB" id="5600418at2759"/>
<protein>
    <recommendedName>
        <fullName evidence="4">RING-type domain-containing protein</fullName>
    </recommendedName>
</protein>
<feature type="transmembrane region" description="Helical" evidence="1">
    <location>
        <begin position="159"/>
        <end position="182"/>
    </location>
</feature>